<evidence type="ECO:0000313" key="9">
    <source>
        <dbReference type="Proteomes" id="UP001374803"/>
    </source>
</evidence>
<evidence type="ECO:0000256" key="2">
    <source>
        <dbReference type="ARBA" id="ARBA00007362"/>
    </source>
</evidence>
<dbReference type="Proteomes" id="UP001374803">
    <property type="component" value="Chromosome"/>
</dbReference>
<dbReference type="InterPro" id="IPR050638">
    <property type="entry name" value="AA-Vitamin_Transporters"/>
</dbReference>
<keyword evidence="5 6" id="KW-0472">Membrane</keyword>
<dbReference type="Pfam" id="PF00892">
    <property type="entry name" value="EamA"/>
    <property type="match status" value="2"/>
</dbReference>
<protein>
    <submittedName>
        <fullName evidence="8">EamA family transporter</fullName>
    </submittedName>
</protein>
<dbReference type="RefSeq" id="WP_394834606.1">
    <property type="nucleotide sequence ID" value="NZ_CP089929.1"/>
</dbReference>
<evidence type="ECO:0000256" key="6">
    <source>
        <dbReference type="SAM" id="Phobius"/>
    </source>
</evidence>
<feature type="transmembrane region" description="Helical" evidence="6">
    <location>
        <begin position="281"/>
        <end position="300"/>
    </location>
</feature>
<reference evidence="8" key="1">
    <citation type="submission" date="2021-12" db="EMBL/GenBank/DDBJ databases">
        <title>Discovery of the Pendulisporaceae a myxobacterial family with distinct sporulation behavior and unique specialized metabolism.</title>
        <authorList>
            <person name="Garcia R."/>
            <person name="Popoff A."/>
            <person name="Bader C.D."/>
            <person name="Loehr J."/>
            <person name="Walesch S."/>
            <person name="Walt C."/>
            <person name="Boldt J."/>
            <person name="Bunk B."/>
            <person name="Haeckl F.J.F.P.J."/>
            <person name="Gunesch A.P."/>
            <person name="Birkelbach J."/>
            <person name="Nuebel U."/>
            <person name="Pietschmann T."/>
            <person name="Bach T."/>
            <person name="Mueller R."/>
        </authorList>
    </citation>
    <scope>NUCLEOTIDE SEQUENCE</scope>
    <source>
        <strain evidence="8">MSr11367</strain>
    </source>
</reference>
<feature type="transmembrane region" description="Helical" evidence="6">
    <location>
        <begin position="15"/>
        <end position="35"/>
    </location>
</feature>
<evidence type="ECO:0000256" key="1">
    <source>
        <dbReference type="ARBA" id="ARBA00004141"/>
    </source>
</evidence>
<feature type="domain" description="EamA" evidence="7">
    <location>
        <begin position="20"/>
        <end position="151"/>
    </location>
</feature>
<evidence type="ECO:0000259" key="7">
    <source>
        <dbReference type="Pfam" id="PF00892"/>
    </source>
</evidence>
<feature type="transmembrane region" description="Helical" evidence="6">
    <location>
        <begin position="134"/>
        <end position="154"/>
    </location>
</feature>
<proteinExistence type="inferred from homology"/>
<feature type="transmembrane region" description="Helical" evidence="6">
    <location>
        <begin position="160"/>
        <end position="179"/>
    </location>
</feature>
<accession>A0ABZ2L4R8</accession>
<feature type="transmembrane region" description="Helical" evidence="6">
    <location>
        <begin position="230"/>
        <end position="249"/>
    </location>
</feature>
<keyword evidence="4 6" id="KW-1133">Transmembrane helix</keyword>
<organism evidence="8 9">
    <name type="scientific">Pendulispora rubella</name>
    <dbReference type="NCBI Taxonomy" id="2741070"/>
    <lineage>
        <taxon>Bacteria</taxon>
        <taxon>Pseudomonadati</taxon>
        <taxon>Myxococcota</taxon>
        <taxon>Myxococcia</taxon>
        <taxon>Myxococcales</taxon>
        <taxon>Sorangiineae</taxon>
        <taxon>Pendulisporaceae</taxon>
        <taxon>Pendulispora</taxon>
    </lineage>
</organism>
<comment type="similarity">
    <text evidence="2">Belongs to the EamA transporter family.</text>
</comment>
<feature type="transmembrane region" description="Helical" evidence="6">
    <location>
        <begin position="106"/>
        <end position="127"/>
    </location>
</feature>
<feature type="domain" description="EamA" evidence="7">
    <location>
        <begin position="164"/>
        <end position="300"/>
    </location>
</feature>
<evidence type="ECO:0000256" key="4">
    <source>
        <dbReference type="ARBA" id="ARBA00022989"/>
    </source>
</evidence>
<dbReference type="PANTHER" id="PTHR32322">
    <property type="entry name" value="INNER MEMBRANE TRANSPORTER"/>
    <property type="match status" value="1"/>
</dbReference>
<dbReference type="InterPro" id="IPR037185">
    <property type="entry name" value="EmrE-like"/>
</dbReference>
<evidence type="ECO:0000256" key="3">
    <source>
        <dbReference type="ARBA" id="ARBA00022692"/>
    </source>
</evidence>
<evidence type="ECO:0000256" key="5">
    <source>
        <dbReference type="ARBA" id="ARBA00023136"/>
    </source>
</evidence>
<dbReference type="SUPFAM" id="SSF103481">
    <property type="entry name" value="Multidrug resistance efflux transporter EmrE"/>
    <property type="match status" value="2"/>
</dbReference>
<feature type="transmembrane region" description="Helical" evidence="6">
    <location>
        <begin position="83"/>
        <end position="100"/>
    </location>
</feature>
<name>A0ABZ2L4R8_9BACT</name>
<dbReference type="Gene3D" id="1.10.3730.20">
    <property type="match status" value="1"/>
</dbReference>
<comment type="subcellular location">
    <subcellularLocation>
        <location evidence="1">Membrane</location>
        <topology evidence="1">Multi-pass membrane protein</topology>
    </subcellularLocation>
</comment>
<gene>
    <name evidence="8" type="ORF">LVJ94_49735</name>
</gene>
<feature type="transmembrane region" description="Helical" evidence="6">
    <location>
        <begin position="191"/>
        <end position="210"/>
    </location>
</feature>
<dbReference type="EMBL" id="CP089983">
    <property type="protein sequence ID" value="WXB04963.1"/>
    <property type="molecule type" value="Genomic_DNA"/>
</dbReference>
<dbReference type="InterPro" id="IPR000620">
    <property type="entry name" value="EamA_dom"/>
</dbReference>
<keyword evidence="9" id="KW-1185">Reference proteome</keyword>
<evidence type="ECO:0000313" key="8">
    <source>
        <dbReference type="EMBL" id="WXB04963.1"/>
    </source>
</evidence>
<keyword evidence="3 6" id="KW-0812">Transmembrane</keyword>
<dbReference type="PANTHER" id="PTHR32322:SF2">
    <property type="entry name" value="EAMA DOMAIN-CONTAINING PROTEIN"/>
    <property type="match status" value="1"/>
</dbReference>
<feature type="transmembrane region" description="Helical" evidence="6">
    <location>
        <begin position="256"/>
        <end position="275"/>
    </location>
</feature>
<sequence>MEAHLLRQGVSRKPILPWVALITVWFLWGSTYLGIRAAVETIPPFTMAGARYGFAGAAMFAALGPKHARGENRLTWPQVRSSILIGALLLMGGNGLLSLSEKKLHSGLAALIVATVPAWMVIIHAALTKTRIPGPLLLALVLGTAGVAVLVGGPGSAIDMGAAAIVLIASVFWAAGSVLSRTVTLPKHPLVATSLQMLSGGVLLLILGTVRGELATFHIADVSTRSALAMVWLTLLGSMVAFSAYVYAIRTLPNDVVATYAYVNPIVAVALGAVLDGEPVTRNLLLGGAIIVGSVVLIVTDRAKRHAAEQRRATV</sequence>